<protein>
    <recommendedName>
        <fullName evidence="5">Putative pseudouridine methyltransferase</fullName>
        <ecNumber evidence="5">2.1.1.-</ecNumber>
    </recommendedName>
</protein>
<dbReference type="InterPro" id="IPR029026">
    <property type="entry name" value="tRNA_m1G_MTases_N"/>
</dbReference>
<evidence type="ECO:0000256" key="4">
    <source>
        <dbReference type="ARBA" id="ARBA00022691"/>
    </source>
</evidence>
<dbReference type="Proteomes" id="UP001057998">
    <property type="component" value="Chromosome 2"/>
</dbReference>
<sequence length="198" mass="22139">MRTFVLRARSAPTDSEKLMAEVGGSCHTEILAHCTMNALFMAQSHREDTTIHLVLESTQDYSRTVTINANEMTQVGGFHEAALLEIVRQALVASAGMTKEQMRHVQPGVTVRTISFEALLKELTQTHSVYMMDKKGDSIRDITLADNPCFILTDHIPMPKKTMNSLKRLGVEKISLGPKMLFASQCITLIHNELDHQM</sequence>
<keyword evidence="2 5" id="KW-0489">Methyltransferase</keyword>
<keyword evidence="4 5" id="KW-0949">S-adenosyl-L-methionine</keyword>
<dbReference type="InterPro" id="IPR029028">
    <property type="entry name" value="Alpha/beta_knot_MTases"/>
</dbReference>
<dbReference type="NCBIfam" id="NF002560">
    <property type="entry name" value="PRK02135.1"/>
    <property type="match status" value="1"/>
</dbReference>
<gene>
    <name evidence="6" type="primary">trmY</name>
    <name evidence="6" type="ORF">NNL38_18040</name>
</gene>
<evidence type="ECO:0000256" key="3">
    <source>
        <dbReference type="ARBA" id="ARBA00022679"/>
    </source>
</evidence>
<dbReference type="EC" id="2.1.1.-" evidence="5"/>
<evidence type="ECO:0000313" key="7">
    <source>
        <dbReference type="Proteomes" id="UP001057998"/>
    </source>
</evidence>
<dbReference type="EMBL" id="CP101509">
    <property type="protein sequence ID" value="UTV30477.1"/>
    <property type="molecule type" value="Genomic_DNA"/>
</dbReference>
<name>A0ABY5GPK3_9GAMM</name>
<organism evidence="6 7">
    <name type="scientific">Photobacterium atrarenae</name>
    <dbReference type="NCBI Taxonomy" id="865757"/>
    <lineage>
        <taxon>Bacteria</taxon>
        <taxon>Pseudomonadati</taxon>
        <taxon>Pseudomonadota</taxon>
        <taxon>Gammaproteobacteria</taxon>
        <taxon>Vibrionales</taxon>
        <taxon>Vibrionaceae</taxon>
        <taxon>Photobacterium</taxon>
    </lineage>
</organism>
<evidence type="ECO:0000256" key="2">
    <source>
        <dbReference type="ARBA" id="ARBA00022603"/>
    </source>
</evidence>
<dbReference type="RefSeq" id="WP_255391836.1">
    <property type="nucleotide sequence ID" value="NZ_CP101509.1"/>
</dbReference>
<dbReference type="PANTHER" id="PTHR40703">
    <property type="entry name" value="TRNA (PSEUDOURIDINE(54)-N(1))-METHYLTRANSFERASE"/>
    <property type="match status" value="1"/>
</dbReference>
<comment type="caution">
    <text evidence="5">Lacks conserved residue(s) required for the propagation of feature annotation.</text>
</comment>
<keyword evidence="1 5" id="KW-0963">Cytoplasm</keyword>
<dbReference type="Pfam" id="PF04013">
    <property type="entry name" value="Methyltrn_RNA_2"/>
    <property type="match status" value="1"/>
</dbReference>
<evidence type="ECO:0000256" key="5">
    <source>
        <dbReference type="HAMAP-Rule" id="MF_00587"/>
    </source>
</evidence>
<dbReference type="Gene3D" id="3.40.1280.10">
    <property type="match status" value="1"/>
</dbReference>
<dbReference type="HAMAP" id="MF_00587">
    <property type="entry name" value="tRNA_methyltr_TrmY"/>
    <property type="match status" value="1"/>
</dbReference>
<comment type="similarity">
    <text evidence="5">Belongs to the methyltransferase superfamily. TrmY family.</text>
</comment>
<dbReference type="InterPro" id="IPR007158">
    <property type="entry name" value="TrmY"/>
</dbReference>
<reference evidence="6" key="1">
    <citation type="submission" date="2022-07" db="EMBL/GenBank/DDBJ databases">
        <title>Genome sequencing of Photobacterium atrarenae GJH2-4.</title>
        <authorList>
            <person name="Park S.-J."/>
        </authorList>
    </citation>
    <scope>NUCLEOTIDE SEQUENCE</scope>
    <source>
        <strain evidence="6">GJH2-4</strain>
    </source>
</reference>
<dbReference type="PANTHER" id="PTHR40703:SF1">
    <property type="entry name" value="TRNA (PSEUDOURIDINE(54)-N(1))-METHYLTRANSFERASE"/>
    <property type="match status" value="1"/>
</dbReference>
<comment type="subcellular location">
    <subcellularLocation>
        <location evidence="5">Cytoplasm</location>
    </subcellularLocation>
</comment>
<accession>A0ABY5GPK3</accession>
<dbReference type="SUPFAM" id="SSF75217">
    <property type="entry name" value="alpha/beta knot"/>
    <property type="match status" value="1"/>
</dbReference>
<dbReference type="CDD" id="cd18087">
    <property type="entry name" value="TrmY-like"/>
    <property type="match status" value="1"/>
</dbReference>
<evidence type="ECO:0000313" key="6">
    <source>
        <dbReference type="EMBL" id="UTV30477.1"/>
    </source>
</evidence>
<feature type="binding site" evidence="5">
    <location>
        <position position="186"/>
    </location>
    <ligand>
        <name>S-adenosyl-L-methionine</name>
        <dbReference type="ChEBI" id="CHEBI:59789"/>
    </ligand>
</feature>
<keyword evidence="3 5" id="KW-0808">Transferase</keyword>
<keyword evidence="7" id="KW-1185">Reference proteome</keyword>
<feature type="binding site" evidence="5">
    <location>
        <position position="132"/>
    </location>
    <ligand>
        <name>S-adenosyl-L-methionine</name>
        <dbReference type="ChEBI" id="CHEBI:59789"/>
    </ligand>
</feature>
<proteinExistence type="inferred from homology"/>
<evidence type="ECO:0000256" key="1">
    <source>
        <dbReference type="ARBA" id="ARBA00022490"/>
    </source>
</evidence>